<dbReference type="Pfam" id="PF21220">
    <property type="entry name" value="RecQ-1-like_HTH"/>
    <property type="match status" value="1"/>
</dbReference>
<dbReference type="InterPro" id="IPR010997">
    <property type="entry name" value="HRDC-like_sf"/>
</dbReference>
<dbReference type="OrthoDB" id="9763310at2"/>
<dbReference type="CDD" id="cd17920">
    <property type="entry name" value="DEXHc_RecQ"/>
    <property type="match status" value="1"/>
</dbReference>
<dbReference type="FunFam" id="3.40.50.300:FF:000156">
    <property type="entry name" value="ATP-dependent DNA helicase recQ"/>
    <property type="match status" value="1"/>
</dbReference>
<organism evidence="20 21">
    <name type="scientific">Zunongwangia mangrovi</name>
    <dbReference type="NCBI Taxonomy" id="1334022"/>
    <lineage>
        <taxon>Bacteria</taxon>
        <taxon>Pseudomonadati</taxon>
        <taxon>Bacteroidota</taxon>
        <taxon>Flavobacteriia</taxon>
        <taxon>Flavobacteriales</taxon>
        <taxon>Flavobacteriaceae</taxon>
        <taxon>Zunongwangia</taxon>
    </lineage>
</organism>
<keyword evidence="7" id="KW-0378">Hydrolase</keyword>
<keyword evidence="21" id="KW-1185">Reference proteome</keyword>
<dbReference type="InterPro" id="IPR044876">
    <property type="entry name" value="HRDC_dom_sf"/>
</dbReference>
<dbReference type="EC" id="5.6.2.4" evidence="16"/>
<evidence type="ECO:0000256" key="2">
    <source>
        <dbReference type="ARBA" id="ARBA00001947"/>
    </source>
</evidence>
<comment type="similarity">
    <text evidence="3">Belongs to the helicase family. RecQ subfamily.</text>
</comment>
<gene>
    <name evidence="20" type="ORF">SAMN04487907_10889</name>
</gene>
<reference evidence="21" key="1">
    <citation type="submission" date="2016-10" db="EMBL/GenBank/DDBJ databases">
        <authorList>
            <person name="Varghese N."/>
            <person name="Submissions S."/>
        </authorList>
    </citation>
    <scope>NUCLEOTIDE SEQUENCE [LARGE SCALE GENOMIC DNA]</scope>
    <source>
        <strain evidence="21">DSM 24499</strain>
    </source>
</reference>
<dbReference type="Proteomes" id="UP000199438">
    <property type="component" value="Unassembled WGS sequence"/>
</dbReference>
<dbReference type="NCBIfam" id="TIGR00614">
    <property type="entry name" value="recQ_fam"/>
    <property type="match status" value="1"/>
</dbReference>
<dbReference type="GO" id="GO:0043590">
    <property type="term" value="C:bacterial nucleoid"/>
    <property type="evidence" value="ECO:0007669"/>
    <property type="project" value="TreeGrafter"/>
</dbReference>
<comment type="cofactor">
    <cofactor evidence="1">
        <name>Mg(2+)</name>
        <dbReference type="ChEBI" id="CHEBI:18420"/>
    </cofactor>
</comment>
<keyword evidence="10" id="KW-0067">ATP-binding</keyword>
<evidence type="ECO:0000256" key="9">
    <source>
        <dbReference type="ARBA" id="ARBA00022833"/>
    </source>
</evidence>
<evidence type="ECO:0000256" key="7">
    <source>
        <dbReference type="ARBA" id="ARBA00022801"/>
    </source>
</evidence>
<dbReference type="PROSITE" id="PS50967">
    <property type="entry name" value="HRDC"/>
    <property type="match status" value="1"/>
</dbReference>
<dbReference type="Gene3D" id="3.40.50.300">
    <property type="entry name" value="P-loop containing nucleotide triphosphate hydrolases"/>
    <property type="match status" value="2"/>
</dbReference>
<dbReference type="InterPro" id="IPR032284">
    <property type="entry name" value="RecQ_Zn-bd"/>
</dbReference>
<dbReference type="SMART" id="SM00956">
    <property type="entry name" value="RQC"/>
    <property type="match status" value="1"/>
</dbReference>
<dbReference type="GO" id="GO:0003677">
    <property type="term" value="F:DNA binding"/>
    <property type="evidence" value="ECO:0007669"/>
    <property type="project" value="UniProtKB-KW"/>
</dbReference>
<evidence type="ECO:0000313" key="21">
    <source>
        <dbReference type="Proteomes" id="UP000199438"/>
    </source>
</evidence>
<proteinExistence type="inferred from homology"/>
<dbReference type="GO" id="GO:0006281">
    <property type="term" value="P:DNA repair"/>
    <property type="evidence" value="ECO:0007669"/>
    <property type="project" value="UniProtKB-KW"/>
</dbReference>
<dbReference type="SUPFAM" id="SSF47819">
    <property type="entry name" value="HRDC-like"/>
    <property type="match status" value="1"/>
</dbReference>
<dbReference type="InterPro" id="IPR002121">
    <property type="entry name" value="HRDC_dom"/>
</dbReference>
<dbReference type="Gene3D" id="1.10.10.1390">
    <property type="entry name" value="ATP-dependent DNA helicase RecQ"/>
    <property type="match status" value="1"/>
</dbReference>
<evidence type="ECO:0000256" key="5">
    <source>
        <dbReference type="ARBA" id="ARBA00022741"/>
    </source>
</evidence>
<dbReference type="GO" id="GO:0006310">
    <property type="term" value="P:DNA recombination"/>
    <property type="evidence" value="ECO:0007669"/>
    <property type="project" value="UniProtKB-UniRule"/>
</dbReference>
<keyword evidence="6" id="KW-0227">DNA damage</keyword>
<feature type="domain" description="Helicase C-terminal" evidence="19">
    <location>
        <begin position="222"/>
        <end position="379"/>
    </location>
</feature>
<dbReference type="GO" id="GO:0043138">
    <property type="term" value="F:3'-5' DNA helicase activity"/>
    <property type="evidence" value="ECO:0007669"/>
    <property type="project" value="UniProtKB-EC"/>
</dbReference>
<evidence type="ECO:0000256" key="12">
    <source>
        <dbReference type="ARBA" id="ARBA00023172"/>
    </source>
</evidence>
<dbReference type="Gene3D" id="1.10.150.80">
    <property type="entry name" value="HRDC domain"/>
    <property type="match status" value="1"/>
</dbReference>
<evidence type="ECO:0000256" key="11">
    <source>
        <dbReference type="ARBA" id="ARBA00023125"/>
    </source>
</evidence>
<feature type="domain" description="HRDC" evidence="17">
    <location>
        <begin position="534"/>
        <end position="614"/>
    </location>
</feature>
<dbReference type="GO" id="GO:0046872">
    <property type="term" value="F:metal ion binding"/>
    <property type="evidence" value="ECO:0007669"/>
    <property type="project" value="UniProtKB-KW"/>
</dbReference>
<evidence type="ECO:0000256" key="16">
    <source>
        <dbReference type="NCBIfam" id="TIGR01389"/>
    </source>
</evidence>
<evidence type="ECO:0000256" key="6">
    <source>
        <dbReference type="ARBA" id="ARBA00022763"/>
    </source>
</evidence>
<protein>
    <recommendedName>
        <fullName evidence="16">DNA helicase RecQ</fullName>
        <ecNumber evidence="16">5.6.2.4</ecNumber>
    </recommendedName>
</protein>
<evidence type="ECO:0000256" key="13">
    <source>
        <dbReference type="ARBA" id="ARBA00023204"/>
    </source>
</evidence>
<evidence type="ECO:0000256" key="1">
    <source>
        <dbReference type="ARBA" id="ARBA00001946"/>
    </source>
</evidence>
<evidence type="ECO:0000256" key="15">
    <source>
        <dbReference type="ARBA" id="ARBA00034617"/>
    </source>
</evidence>
<dbReference type="GO" id="GO:0005524">
    <property type="term" value="F:ATP binding"/>
    <property type="evidence" value="ECO:0007669"/>
    <property type="project" value="UniProtKB-KW"/>
</dbReference>
<dbReference type="Gene3D" id="1.10.10.10">
    <property type="entry name" value="Winged helix-like DNA-binding domain superfamily/Winged helix DNA-binding domain"/>
    <property type="match status" value="1"/>
</dbReference>
<comment type="cofactor">
    <cofactor evidence="2">
        <name>Zn(2+)</name>
        <dbReference type="ChEBI" id="CHEBI:29105"/>
    </cofactor>
</comment>
<evidence type="ECO:0000256" key="4">
    <source>
        <dbReference type="ARBA" id="ARBA00022723"/>
    </source>
</evidence>
<sequence>MSLTEIDLHKQLKKYFGFSQFKGLQEDVVASIVNKHDTFVIMPTGGGKSLCYQLPALIEEGTAIVVSPLIALMKNQVDAIRGISSEYGVAHVLNSSLNKTEVKQVKEDIINGVTKLLYVAPESLTKEDYVEFLKEQKISFLAIDEAHCISEWGHDFRPEYRNLRHIIKRIGENIPIIALTATATPKVQEDILKNLGIPKAKTFKASFNRPNLYYEVRPKTKNVDADIIRFVKQNNGKSGIIYCLSRKKVEELAQTLQVNGINAIPYHAGLDAKTRSKHQDMFLMEEVDVVVATIAFGMGIDKPDVRFVIHHDIPKSIESYYQETGRAGRDGGEGHCLAFYAYKDIEKLEKFMSGKPVAEQEVGHALLQEVVAYAETSISRRKFILHYFGEEFDEETMDEAKMDDNVRNPKKQHEAKEDLELLIQVVKDTKQLYKSKEIVKTIVGKSNALILSHKTDTNPLFGKGKGKDEGFWMALTRQALVAGYLRKDIETYGVIKLTEKGEEFLQNPESFMMTHDHIFDENTDNAAVSAKASTGVDDKLVGMLKELRKKVAKKNAVPPFVVFQDPSIDDMALKYPVDLKELGNIHGVGEGKAKKYGKEFVDLIARYVEDNEVIRPDDLVVKSTGANSALKLFIIQSVDRKLPLDDIASAKGMEMPEFIKEMEAIVYSGTKLNIDYYLEDLLDEDQQEELHEYFLEAETDKIEAALEEFDGDYDDEELRLYRIKFISEVAN</sequence>
<keyword evidence="11" id="KW-0238">DNA-binding</keyword>
<dbReference type="InterPro" id="IPR018982">
    <property type="entry name" value="RQC_domain"/>
</dbReference>
<dbReference type="InterPro" id="IPR006293">
    <property type="entry name" value="DNA_helicase_ATP-dep_RecQ_bac"/>
</dbReference>
<dbReference type="InterPro" id="IPR011545">
    <property type="entry name" value="DEAD/DEAH_box_helicase_dom"/>
</dbReference>
<dbReference type="InterPro" id="IPR036390">
    <property type="entry name" value="WH_DNA-bd_sf"/>
</dbReference>
<dbReference type="CDD" id="cd18794">
    <property type="entry name" value="SF2_C_RecQ"/>
    <property type="match status" value="1"/>
</dbReference>
<dbReference type="InterPro" id="IPR014001">
    <property type="entry name" value="Helicase_ATP-bd"/>
</dbReference>
<dbReference type="EMBL" id="FOKV01000008">
    <property type="protein sequence ID" value="SFC74780.1"/>
    <property type="molecule type" value="Genomic_DNA"/>
</dbReference>
<dbReference type="InterPro" id="IPR027417">
    <property type="entry name" value="P-loop_NTPase"/>
</dbReference>
<dbReference type="GO" id="GO:0009432">
    <property type="term" value="P:SOS response"/>
    <property type="evidence" value="ECO:0007669"/>
    <property type="project" value="UniProtKB-UniRule"/>
</dbReference>
<dbReference type="SMART" id="SM00487">
    <property type="entry name" value="DEXDc"/>
    <property type="match status" value="1"/>
</dbReference>
<evidence type="ECO:0000256" key="8">
    <source>
        <dbReference type="ARBA" id="ARBA00022806"/>
    </source>
</evidence>
<dbReference type="SMART" id="SM00490">
    <property type="entry name" value="HELICc"/>
    <property type="match status" value="1"/>
</dbReference>
<dbReference type="PANTHER" id="PTHR13710:SF105">
    <property type="entry name" value="ATP-DEPENDENT DNA HELICASE Q1"/>
    <property type="match status" value="1"/>
</dbReference>
<dbReference type="FunFam" id="3.40.50.300:FF:001051">
    <property type="entry name" value="ATP-dependent DNA helicase RecQ"/>
    <property type="match status" value="1"/>
</dbReference>
<dbReference type="GO" id="GO:0030894">
    <property type="term" value="C:replisome"/>
    <property type="evidence" value="ECO:0007669"/>
    <property type="project" value="TreeGrafter"/>
</dbReference>
<dbReference type="RefSeq" id="WP_092544110.1">
    <property type="nucleotide sequence ID" value="NZ_FOKV01000008.1"/>
</dbReference>
<evidence type="ECO:0000259" key="18">
    <source>
        <dbReference type="PROSITE" id="PS51192"/>
    </source>
</evidence>
<keyword evidence="4" id="KW-0479">Metal-binding</keyword>
<dbReference type="STRING" id="1334022.SAMN04487907_10889"/>
<dbReference type="InterPro" id="IPR001650">
    <property type="entry name" value="Helicase_C-like"/>
</dbReference>
<keyword evidence="14" id="KW-0413">Isomerase</keyword>
<evidence type="ECO:0000259" key="19">
    <source>
        <dbReference type="PROSITE" id="PS51194"/>
    </source>
</evidence>
<dbReference type="GO" id="GO:0016787">
    <property type="term" value="F:hydrolase activity"/>
    <property type="evidence" value="ECO:0007669"/>
    <property type="project" value="UniProtKB-KW"/>
</dbReference>
<dbReference type="GO" id="GO:0006260">
    <property type="term" value="P:DNA replication"/>
    <property type="evidence" value="ECO:0007669"/>
    <property type="project" value="InterPro"/>
</dbReference>
<feature type="domain" description="Helicase ATP-binding" evidence="18">
    <location>
        <begin position="29"/>
        <end position="201"/>
    </location>
</feature>
<dbReference type="Pfam" id="PF00271">
    <property type="entry name" value="Helicase_C"/>
    <property type="match status" value="1"/>
</dbReference>
<dbReference type="GO" id="GO:0009378">
    <property type="term" value="F:four-way junction helicase activity"/>
    <property type="evidence" value="ECO:0007669"/>
    <property type="project" value="TreeGrafter"/>
</dbReference>
<dbReference type="SUPFAM" id="SSF46785">
    <property type="entry name" value="Winged helix' DNA-binding domain"/>
    <property type="match status" value="1"/>
</dbReference>
<keyword evidence="13" id="KW-0234">DNA repair</keyword>
<accession>A0A1I1LZ87</accession>
<dbReference type="PROSITE" id="PS51194">
    <property type="entry name" value="HELICASE_CTER"/>
    <property type="match status" value="1"/>
</dbReference>
<dbReference type="SUPFAM" id="SSF52540">
    <property type="entry name" value="P-loop containing nucleoside triphosphate hydrolases"/>
    <property type="match status" value="1"/>
</dbReference>
<evidence type="ECO:0000313" key="20">
    <source>
        <dbReference type="EMBL" id="SFC74780.1"/>
    </source>
</evidence>
<dbReference type="NCBIfam" id="TIGR01389">
    <property type="entry name" value="recQ"/>
    <property type="match status" value="1"/>
</dbReference>
<dbReference type="AlphaFoldDB" id="A0A1I1LZ87"/>
<dbReference type="InterPro" id="IPR004589">
    <property type="entry name" value="DNA_helicase_ATP-dep_RecQ"/>
</dbReference>
<evidence type="ECO:0000256" key="14">
    <source>
        <dbReference type="ARBA" id="ARBA00023235"/>
    </source>
</evidence>
<keyword evidence="12" id="KW-0233">DNA recombination</keyword>
<dbReference type="PANTHER" id="PTHR13710">
    <property type="entry name" value="DNA HELICASE RECQ FAMILY MEMBER"/>
    <property type="match status" value="1"/>
</dbReference>
<dbReference type="SMART" id="SM00341">
    <property type="entry name" value="HRDC"/>
    <property type="match status" value="1"/>
</dbReference>
<evidence type="ECO:0000256" key="10">
    <source>
        <dbReference type="ARBA" id="ARBA00022840"/>
    </source>
</evidence>
<keyword evidence="5" id="KW-0547">Nucleotide-binding</keyword>
<keyword evidence="9" id="KW-0862">Zinc</keyword>
<dbReference type="PROSITE" id="PS51192">
    <property type="entry name" value="HELICASE_ATP_BIND_1"/>
    <property type="match status" value="1"/>
</dbReference>
<dbReference type="InterPro" id="IPR036388">
    <property type="entry name" value="WH-like_DNA-bd_sf"/>
</dbReference>
<dbReference type="InterPro" id="IPR048671">
    <property type="entry name" value="RecQ-1-like_HTH"/>
</dbReference>
<evidence type="ECO:0000259" key="17">
    <source>
        <dbReference type="PROSITE" id="PS50967"/>
    </source>
</evidence>
<evidence type="ECO:0000256" key="3">
    <source>
        <dbReference type="ARBA" id="ARBA00005446"/>
    </source>
</evidence>
<dbReference type="Pfam" id="PF09382">
    <property type="entry name" value="RQC"/>
    <property type="match status" value="1"/>
</dbReference>
<dbReference type="Pfam" id="PF00570">
    <property type="entry name" value="HRDC"/>
    <property type="match status" value="1"/>
</dbReference>
<dbReference type="Pfam" id="PF16124">
    <property type="entry name" value="RecQ_Zn_bind"/>
    <property type="match status" value="1"/>
</dbReference>
<dbReference type="GO" id="GO:0005737">
    <property type="term" value="C:cytoplasm"/>
    <property type="evidence" value="ECO:0007669"/>
    <property type="project" value="TreeGrafter"/>
</dbReference>
<name>A0A1I1LZ87_9FLAO</name>
<keyword evidence="8 20" id="KW-0347">Helicase</keyword>
<dbReference type="Pfam" id="PF00270">
    <property type="entry name" value="DEAD"/>
    <property type="match status" value="1"/>
</dbReference>
<comment type="catalytic activity">
    <reaction evidence="15">
        <text>Couples ATP hydrolysis with the unwinding of duplex DNA by translocating in the 3'-5' direction.</text>
        <dbReference type="EC" id="5.6.2.4"/>
    </reaction>
</comment>